<organism evidence="1 2">
    <name type="scientific">Heyndrickxia coagulans</name>
    <name type="common">Weizmannia coagulans</name>
    <dbReference type="NCBI Taxonomy" id="1398"/>
    <lineage>
        <taxon>Bacteria</taxon>
        <taxon>Bacillati</taxon>
        <taxon>Bacillota</taxon>
        <taxon>Bacilli</taxon>
        <taxon>Bacillales</taxon>
        <taxon>Bacillaceae</taxon>
        <taxon>Heyndrickxia</taxon>
    </lineage>
</organism>
<dbReference type="Proteomes" id="UP000070376">
    <property type="component" value="Unassembled WGS sequence"/>
</dbReference>
<name>A0A133KF28_HEYCO</name>
<dbReference type="PATRIC" id="fig|1398.22.peg.3097"/>
<evidence type="ECO:0000313" key="2">
    <source>
        <dbReference type="Proteomes" id="UP000070376"/>
    </source>
</evidence>
<evidence type="ECO:0000313" key="1">
    <source>
        <dbReference type="EMBL" id="KWZ78157.1"/>
    </source>
</evidence>
<comment type="caution">
    <text evidence="1">The sequence shown here is derived from an EMBL/GenBank/DDBJ whole genome shotgun (WGS) entry which is preliminary data.</text>
</comment>
<protein>
    <submittedName>
        <fullName evidence="1">Uncharacterized protein</fullName>
    </submittedName>
</protein>
<gene>
    <name evidence="1" type="ORF">HMPREF3213_03092</name>
</gene>
<dbReference type="EMBL" id="LRPN01000150">
    <property type="protein sequence ID" value="KWZ78157.1"/>
    <property type="molecule type" value="Genomic_DNA"/>
</dbReference>
<proteinExistence type="predicted"/>
<sequence>MAGDFYILGLLSESDFEFDLRKCVRLSSPCVESTFASWISHKMLAFIFSKHPCQTLKKKEALRLQGLFQHEQRGWEKFFTVKQRGMFACDQLHIYIITSPYPVCKYLLKSSHICQI</sequence>
<dbReference type="AlphaFoldDB" id="A0A133KF28"/>
<accession>A0A133KF28</accession>
<reference evidence="2" key="1">
    <citation type="submission" date="2016-01" db="EMBL/GenBank/DDBJ databases">
        <authorList>
            <person name="Mitreva M."/>
            <person name="Pepin K.H."/>
            <person name="Mihindukulasuriya K.A."/>
            <person name="Fulton R."/>
            <person name="Fronick C."/>
            <person name="O'Laughlin M."/>
            <person name="Miner T."/>
            <person name="Herter B."/>
            <person name="Rosa B.A."/>
            <person name="Cordes M."/>
            <person name="Tomlinson C."/>
            <person name="Wollam A."/>
            <person name="Palsikar V.B."/>
            <person name="Mardis E.R."/>
            <person name="Wilson R.K."/>
        </authorList>
    </citation>
    <scope>NUCLEOTIDE SEQUENCE [LARGE SCALE GENOMIC DNA]</scope>
    <source>
        <strain evidence="2">GED7749B</strain>
    </source>
</reference>